<accession>A0ABR0AMF3</accession>
<dbReference type="EMBL" id="JAOYFB010000038">
    <property type="protein sequence ID" value="KAK4026295.1"/>
    <property type="molecule type" value="Genomic_DNA"/>
</dbReference>
<dbReference type="InterPro" id="IPR014729">
    <property type="entry name" value="Rossmann-like_a/b/a_fold"/>
</dbReference>
<keyword evidence="2" id="KW-1185">Reference proteome</keyword>
<evidence type="ECO:0000313" key="2">
    <source>
        <dbReference type="Proteomes" id="UP001234178"/>
    </source>
</evidence>
<protein>
    <submittedName>
        <fullName evidence="1">Uncharacterized protein</fullName>
    </submittedName>
</protein>
<dbReference type="Proteomes" id="UP001234178">
    <property type="component" value="Unassembled WGS sequence"/>
</dbReference>
<gene>
    <name evidence="1" type="ORF">OUZ56_015304</name>
</gene>
<comment type="caution">
    <text evidence="1">The sequence shown here is derived from an EMBL/GenBank/DDBJ whole genome shotgun (WGS) entry which is preliminary data.</text>
</comment>
<reference evidence="1 2" key="1">
    <citation type="journal article" date="2023" name="Nucleic Acids Res.">
        <title>The hologenome of Daphnia magna reveals possible DNA methylation and microbiome-mediated evolution of the host genome.</title>
        <authorList>
            <person name="Chaturvedi A."/>
            <person name="Li X."/>
            <person name="Dhandapani V."/>
            <person name="Marshall H."/>
            <person name="Kissane S."/>
            <person name="Cuenca-Cambronero M."/>
            <person name="Asole G."/>
            <person name="Calvet F."/>
            <person name="Ruiz-Romero M."/>
            <person name="Marangio P."/>
            <person name="Guigo R."/>
            <person name="Rago D."/>
            <person name="Mirbahai L."/>
            <person name="Eastwood N."/>
            <person name="Colbourne J.K."/>
            <person name="Zhou J."/>
            <person name="Mallon E."/>
            <person name="Orsini L."/>
        </authorList>
    </citation>
    <scope>NUCLEOTIDE SEQUENCE [LARGE SCALE GENOMIC DNA]</scope>
    <source>
        <strain evidence="1">LRV0_1</strain>
    </source>
</reference>
<proteinExistence type="predicted"/>
<dbReference type="Gene3D" id="3.40.50.620">
    <property type="entry name" value="HUPs"/>
    <property type="match status" value="1"/>
</dbReference>
<evidence type="ECO:0000313" key="1">
    <source>
        <dbReference type="EMBL" id="KAK4026295.1"/>
    </source>
</evidence>
<name>A0ABR0AMF3_9CRUS</name>
<organism evidence="1 2">
    <name type="scientific">Daphnia magna</name>
    <dbReference type="NCBI Taxonomy" id="35525"/>
    <lineage>
        <taxon>Eukaryota</taxon>
        <taxon>Metazoa</taxon>
        <taxon>Ecdysozoa</taxon>
        <taxon>Arthropoda</taxon>
        <taxon>Crustacea</taxon>
        <taxon>Branchiopoda</taxon>
        <taxon>Diplostraca</taxon>
        <taxon>Cladocera</taxon>
        <taxon>Anomopoda</taxon>
        <taxon>Daphniidae</taxon>
        <taxon>Daphnia</taxon>
    </lineage>
</organism>
<sequence>MPTNCHWTETGKTLSWRTIHFFPIASSVKPNSKLLPRQTPTQPLLIALHGRVVEPFKDFHKDEVRALGRELGLFADLL</sequence>